<keyword evidence="1" id="KW-0175">Coiled coil</keyword>
<protein>
    <submittedName>
        <fullName evidence="2">Uncharacterized protein</fullName>
    </submittedName>
</protein>
<reference evidence="2" key="1">
    <citation type="submission" date="2022-07" db="EMBL/GenBank/DDBJ databases">
        <title>Enhanced cultured diversity of the mouse gut microbiota enables custom-made synthetic communities.</title>
        <authorList>
            <person name="Afrizal A."/>
        </authorList>
    </citation>
    <scope>NUCLEOTIDE SEQUENCE</scope>
    <source>
        <strain evidence="2">DSM 29186</strain>
    </source>
</reference>
<gene>
    <name evidence="2" type="ORF">NSA58_00695</name>
</gene>
<name>A0A9X2M844_9FIRM</name>
<dbReference type="EMBL" id="JANKBY010000004">
    <property type="protein sequence ID" value="MCR1821291.1"/>
    <property type="molecule type" value="Genomic_DNA"/>
</dbReference>
<dbReference type="Proteomes" id="UP001140817">
    <property type="component" value="Unassembled WGS sequence"/>
</dbReference>
<keyword evidence="3" id="KW-1185">Reference proteome</keyword>
<dbReference type="RefSeq" id="WP_257559945.1">
    <property type="nucleotide sequence ID" value="NZ_JANKBY010000004.1"/>
</dbReference>
<proteinExistence type="predicted"/>
<evidence type="ECO:0000256" key="1">
    <source>
        <dbReference type="SAM" id="Coils"/>
    </source>
</evidence>
<organism evidence="2 3">
    <name type="scientific">Terrisporobacter muris</name>
    <dbReference type="NCBI Taxonomy" id="2963284"/>
    <lineage>
        <taxon>Bacteria</taxon>
        <taxon>Bacillati</taxon>
        <taxon>Bacillota</taxon>
        <taxon>Clostridia</taxon>
        <taxon>Peptostreptococcales</taxon>
        <taxon>Peptostreptococcaceae</taxon>
        <taxon>Terrisporobacter</taxon>
    </lineage>
</organism>
<comment type="caution">
    <text evidence="2">The sequence shown here is derived from an EMBL/GenBank/DDBJ whole genome shotgun (WGS) entry which is preliminary data.</text>
</comment>
<evidence type="ECO:0000313" key="3">
    <source>
        <dbReference type="Proteomes" id="UP001140817"/>
    </source>
</evidence>
<accession>A0A9X2M844</accession>
<sequence>MNEKELQTKELIHENKMLKEENQALLVIRENSSKKIEELKHIIRELSKQL</sequence>
<feature type="coiled-coil region" evidence="1">
    <location>
        <begin position="1"/>
        <end position="49"/>
    </location>
</feature>
<evidence type="ECO:0000313" key="2">
    <source>
        <dbReference type="EMBL" id="MCR1821291.1"/>
    </source>
</evidence>
<dbReference type="AlphaFoldDB" id="A0A9X2M844"/>